<sequence length="184" mass="20519">MTEFTIHNVESAPKKSKAILEASLKTNGMIANLHGIMAEVPELLIAYQELGKLFTNTSFNKEELTVVWQTINVEHNCTYCVPAHTGIANMMKVDPALTEALRNQDKMPTPKLQALQDMTLTVVRNRGNVSDDDVSAFFAAGYAQRQLLEIILGVSQKVISNYVNHIAKTPVDKPFQKFSWVKKA</sequence>
<dbReference type="SUPFAM" id="SSF69118">
    <property type="entry name" value="AhpD-like"/>
    <property type="match status" value="1"/>
</dbReference>
<dbReference type="EMBL" id="CP047656">
    <property type="protein sequence ID" value="QHJ10496.1"/>
    <property type="molecule type" value="Genomic_DNA"/>
</dbReference>
<accession>A0A857JFQ0</accession>
<gene>
    <name evidence="1" type="ORF">FX988_00710</name>
</gene>
<dbReference type="PANTHER" id="PTHR35446">
    <property type="entry name" value="SI:CH211-175M2.5"/>
    <property type="match status" value="1"/>
</dbReference>
<dbReference type="PANTHER" id="PTHR35446:SF3">
    <property type="entry name" value="CMD DOMAIN-CONTAINING PROTEIN"/>
    <property type="match status" value="1"/>
</dbReference>
<dbReference type="OrthoDB" id="9808310at2"/>
<protein>
    <recommendedName>
        <fullName evidence="3">Carboxymuconolactone decarboxylase</fullName>
    </recommendedName>
</protein>
<dbReference type="KEGG" id="pmes:FX988_00710"/>
<dbReference type="AlphaFoldDB" id="A0A857JFQ0"/>
<evidence type="ECO:0000313" key="1">
    <source>
        <dbReference type="EMBL" id="QHJ10496.1"/>
    </source>
</evidence>
<reference evidence="1 2" key="1">
    <citation type="submission" date="2019-12" db="EMBL/GenBank/DDBJ databases">
        <title>Genome sequencing and assembly of endphytes of Porphyra tenera.</title>
        <authorList>
            <person name="Park J.M."/>
            <person name="Shin R."/>
            <person name="Jo S.H."/>
        </authorList>
    </citation>
    <scope>NUCLEOTIDE SEQUENCE [LARGE SCALE GENOMIC DNA]</scope>
    <source>
        <strain evidence="1 2">GPM4</strain>
    </source>
</reference>
<evidence type="ECO:0000313" key="2">
    <source>
        <dbReference type="Proteomes" id="UP000464524"/>
    </source>
</evidence>
<dbReference type="Proteomes" id="UP000464524">
    <property type="component" value="Chromosome"/>
</dbReference>
<dbReference type="Gene3D" id="1.20.1290.10">
    <property type="entry name" value="AhpD-like"/>
    <property type="match status" value="1"/>
</dbReference>
<organism evidence="1 2">
    <name type="scientific">Paraglaciecola mesophila</name>
    <dbReference type="NCBI Taxonomy" id="197222"/>
    <lineage>
        <taxon>Bacteria</taxon>
        <taxon>Pseudomonadati</taxon>
        <taxon>Pseudomonadota</taxon>
        <taxon>Gammaproteobacteria</taxon>
        <taxon>Alteromonadales</taxon>
        <taxon>Alteromonadaceae</taxon>
        <taxon>Paraglaciecola</taxon>
    </lineage>
</organism>
<keyword evidence="2" id="KW-1185">Reference proteome</keyword>
<name>A0A857JFQ0_9ALTE</name>
<dbReference type="InterPro" id="IPR029032">
    <property type="entry name" value="AhpD-like"/>
</dbReference>
<proteinExistence type="predicted"/>
<evidence type="ECO:0008006" key="3">
    <source>
        <dbReference type="Google" id="ProtNLM"/>
    </source>
</evidence>
<dbReference type="RefSeq" id="WP_160178367.1">
    <property type="nucleotide sequence ID" value="NZ_CP047656.1"/>
</dbReference>